<proteinExistence type="predicted"/>
<keyword evidence="4" id="KW-1185">Reference proteome</keyword>
<keyword evidence="2" id="KW-0732">Signal</keyword>
<evidence type="ECO:0000313" key="3">
    <source>
        <dbReference type="EMBL" id="TCL56623.1"/>
    </source>
</evidence>
<dbReference type="STRING" id="1469948.GCA_000732725_01604"/>
<evidence type="ECO:0000256" key="2">
    <source>
        <dbReference type="SAM" id="SignalP"/>
    </source>
</evidence>
<name>A0A4R1QU12_9FIRM</name>
<dbReference type="PROSITE" id="PS51257">
    <property type="entry name" value="PROKAR_LIPOPROTEIN"/>
    <property type="match status" value="1"/>
</dbReference>
<evidence type="ECO:0000313" key="4">
    <source>
        <dbReference type="Proteomes" id="UP000295718"/>
    </source>
</evidence>
<dbReference type="AlphaFoldDB" id="A0A4R1QU12"/>
<feature type="signal peptide" evidence="2">
    <location>
        <begin position="1"/>
        <end position="33"/>
    </location>
</feature>
<feature type="chain" id="PRO_5020471093" evidence="2">
    <location>
        <begin position="34"/>
        <end position="587"/>
    </location>
</feature>
<feature type="compositionally biased region" description="Gly residues" evidence="1">
    <location>
        <begin position="524"/>
        <end position="538"/>
    </location>
</feature>
<reference evidence="3 4" key="1">
    <citation type="submission" date="2019-03" db="EMBL/GenBank/DDBJ databases">
        <title>Genomic Encyclopedia of Type Strains, Phase IV (KMG-IV): sequencing the most valuable type-strain genomes for metagenomic binning, comparative biology and taxonomic classification.</title>
        <authorList>
            <person name="Goeker M."/>
        </authorList>
    </citation>
    <scope>NUCLEOTIDE SEQUENCE [LARGE SCALE GENOMIC DNA]</scope>
    <source>
        <strain evidence="3 4">DSM 100556</strain>
    </source>
</reference>
<feature type="region of interest" description="Disordered" evidence="1">
    <location>
        <begin position="424"/>
        <end position="587"/>
    </location>
</feature>
<organism evidence="3 4">
    <name type="scientific">Kineothrix alysoides</name>
    <dbReference type="NCBI Taxonomy" id="1469948"/>
    <lineage>
        <taxon>Bacteria</taxon>
        <taxon>Bacillati</taxon>
        <taxon>Bacillota</taxon>
        <taxon>Clostridia</taxon>
        <taxon>Lachnospirales</taxon>
        <taxon>Lachnospiraceae</taxon>
        <taxon>Kineothrix</taxon>
    </lineage>
</organism>
<feature type="compositionally biased region" description="Polar residues" evidence="1">
    <location>
        <begin position="45"/>
        <end position="55"/>
    </location>
</feature>
<dbReference type="RefSeq" id="WP_031390319.1">
    <property type="nucleotide sequence ID" value="NZ_JPNB01000001.1"/>
</dbReference>
<accession>A0A4R1QU12</accession>
<protein>
    <submittedName>
        <fullName evidence="3">Uncharacterized protein</fullName>
    </submittedName>
</protein>
<feature type="region of interest" description="Disordered" evidence="1">
    <location>
        <begin position="36"/>
        <end position="61"/>
    </location>
</feature>
<dbReference type="EMBL" id="SLUO01000011">
    <property type="protein sequence ID" value="TCL56623.1"/>
    <property type="molecule type" value="Genomic_DNA"/>
</dbReference>
<evidence type="ECO:0000256" key="1">
    <source>
        <dbReference type="SAM" id="MobiDB-lite"/>
    </source>
</evidence>
<dbReference type="Proteomes" id="UP000295718">
    <property type="component" value="Unassembled WGS sequence"/>
</dbReference>
<feature type="compositionally biased region" description="Acidic residues" evidence="1">
    <location>
        <begin position="578"/>
        <end position="587"/>
    </location>
</feature>
<dbReference type="OrthoDB" id="10014569at2"/>
<feature type="compositionally biased region" description="Low complexity" evidence="1">
    <location>
        <begin position="441"/>
        <end position="455"/>
    </location>
</feature>
<sequence length="587" mass="62787">MKEGEHKAMKRKRKVVVIFSISLLLLLGGCAQADKGTEEKKEETASGQAGENSADPSLGEEKSAIEEYEIKYASGEFTADDYKELANLYGEEGMRKRQRDLLEQCYRLYNDVQCIELLKDITVNIEEESDGIKAEAERLLSNLSTPGYLDEAAGMLLSDDWQSLMMPKLREGSRRYYMTDEAGKAALCFEAGYDESDEKYSSAWYVADDGSVSGLMRREDSLQMLTTKLVDGKYQGDFEAWLCMAGSGYVYHETGTFENGVCTGDYTAQVSYDHEASDLFALWSNRADMDMTEYSGAFKDGGITAVAQLDSSRKNVGNGEDNFIVYAYTADKSGYLFVNVPEEAAAGSFVFDCSALGMEPYPEIALYEPQMKNDSGTQEQMIDSGAVKVRIYDSNIEWFDGSRWHVLGTVEDYRKADPFEAYEKEQFPADNGNAQTDNEIGETNGGTEKTGGSKSKPYENRGVGIIKKDVQEGTSKSSKAGAAKTSSASAPSGTEVPAVPKQPVPQAAAPAGSGDSSQNNAGGQSAGGGSTGSGGQSAGGSSDSGGQSSGGGNTDSGGSQPDSGSGGDNGGDSNSGDVDIEWTDDIL</sequence>
<feature type="compositionally biased region" description="Low complexity" evidence="1">
    <location>
        <begin position="473"/>
        <end position="523"/>
    </location>
</feature>
<comment type="caution">
    <text evidence="3">The sequence shown here is derived from an EMBL/GenBank/DDBJ whole genome shotgun (WGS) entry which is preliminary data.</text>
</comment>
<gene>
    <name evidence="3" type="ORF">EDD76_111117</name>
</gene>